<dbReference type="Proteomes" id="UP000885379">
    <property type="component" value="Unassembled WGS sequence"/>
</dbReference>
<name>A0A3I8GMT8_SALER</name>
<organism evidence="1">
    <name type="scientific">Salmonella enterica</name>
    <name type="common">Salmonella choleraesuis</name>
    <dbReference type="NCBI Taxonomy" id="28901"/>
    <lineage>
        <taxon>Bacteria</taxon>
        <taxon>Pseudomonadati</taxon>
        <taxon>Pseudomonadota</taxon>
        <taxon>Gammaproteobacteria</taxon>
        <taxon>Enterobacterales</taxon>
        <taxon>Enterobacteriaceae</taxon>
        <taxon>Salmonella</taxon>
    </lineage>
</organism>
<reference evidence="1" key="1">
    <citation type="submission" date="2018-10" db="EMBL/GenBank/DDBJ databases">
        <authorList>
            <consortium name="PulseNet: The National Subtyping Network for Foodborne Disease Surveillance"/>
            <person name="Tarr C.L."/>
            <person name="Trees E."/>
            <person name="Katz L.S."/>
            <person name="Carleton-Romer H.A."/>
            <person name="Stroika S."/>
            <person name="Kucerova Z."/>
            <person name="Roache K.F."/>
            <person name="Sabol A.L."/>
            <person name="Besser J."/>
            <person name="Gerner-Smidt P."/>
        </authorList>
    </citation>
    <scope>NUCLEOTIDE SEQUENCE [LARGE SCALE GENOMIC DNA]</scope>
    <source>
        <strain evidence="1">PNUSAS057480</strain>
    </source>
</reference>
<comment type="caution">
    <text evidence="1">The sequence shown here is derived from an EMBL/GenBank/DDBJ whole genome shotgun (WGS) entry which is preliminary data.</text>
</comment>
<dbReference type="AlphaFoldDB" id="A0A3I8GMT8"/>
<accession>A0A3I8GMT8</accession>
<protein>
    <submittedName>
        <fullName evidence="1">Uncharacterized protein</fullName>
    </submittedName>
</protein>
<sequence length="151" mass="17276">MKINHEIRDKAALDNAIVLREIADRMLSEANRSNRTLDSIFYAHLLTSCAGFLDDFRKENTELRAQLVAFQKAANPAVAVDPASGLDTTAWYTPFVRGARVCLKVHPYQRGTIVNTRFDDRRGYLISVRFESEFESDRWVKAKNLELIPDE</sequence>
<dbReference type="EMBL" id="RMEA01000120">
    <property type="protein sequence ID" value="MER45167.1"/>
    <property type="molecule type" value="Genomic_DNA"/>
</dbReference>
<evidence type="ECO:0000313" key="1">
    <source>
        <dbReference type="EMBL" id="MER45167.1"/>
    </source>
</evidence>
<proteinExistence type="predicted"/>
<gene>
    <name evidence="1" type="ORF">ED033_23275</name>
</gene>